<organism evidence="8 9">
    <name type="scientific">Gaopeijia maritima</name>
    <dbReference type="NCBI Taxonomy" id="3119007"/>
    <lineage>
        <taxon>Bacteria</taxon>
        <taxon>Pseudomonadati</taxon>
        <taxon>Gemmatimonadota</taxon>
        <taxon>Longimicrobiia</taxon>
        <taxon>Gaopeijiales</taxon>
        <taxon>Gaopeijiaceae</taxon>
        <taxon>Gaopeijia</taxon>
    </lineage>
</organism>
<dbReference type="Gene3D" id="3.40.980.10">
    <property type="entry name" value="MoaB/Mog-like domain"/>
    <property type="match status" value="1"/>
</dbReference>
<dbReference type="Gene3D" id="2.170.190.11">
    <property type="entry name" value="Molybdopterin biosynthesis moea protein, domain 3"/>
    <property type="match status" value="1"/>
</dbReference>
<name>A0ABU9E7D9_9BACT</name>
<dbReference type="InterPro" id="IPR005111">
    <property type="entry name" value="MoeA_C_domain_IV"/>
</dbReference>
<comment type="caution">
    <text evidence="8">The sequence shown here is derived from an EMBL/GenBank/DDBJ whole genome shotgun (WGS) entry which is preliminary data.</text>
</comment>
<comment type="function">
    <text evidence="1 6">Catalyzes the insertion of molybdate into adenylated molybdopterin with the concomitant release of AMP.</text>
</comment>
<keyword evidence="4 6" id="KW-0501">Molybdenum cofactor biosynthesis</keyword>
<evidence type="ECO:0000256" key="5">
    <source>
        <dbReference type="ARBA" id="ARBA00047317"/>
    </source>
</evidence>
<dbReference type="Gene3D" id="2.40.340.10">
    <property type="entry name" value="MoeA, C-terminal, domain IV"/>
    <property type="match status" value="1"/>
</dbReference>
<evidence type="ECO:0000256" key="4">
    <source>
        <dbReference type="ARBA" id="ARBA00023150"/>
    </source>
</evidence>
<evidence type="ECO:0000259" key="7">
    <source>
        <dbReference type="SMART" id="SM00852"/>
    </source>
</evidence>
<dbReference type="CDD" id="cd00887">
    <property type="entry name" value="MoeA"/>
    <property type="match status" value="1"/>
</dbReference>
<dbReference type="SUPFAM" id="SSF53218">
    <property type="entry name" value="Molybdenum cofactor biosynthesis proteins"/>
    <property type="match status" value="1"/>
</dbReference>
<keyword evidence="6" id="KW-0500">Molybdenum</keyword>
<feature type="domain" description="MoaB/Mog" evidence="7">
    <location>
        <begin position="195"/>
        <end position="341"/>
    </location>
</feature>
<reference evidence="8 9" key="1">
    <citation type="submission" date="2024-02" db="EMBL/GenBank/DDBJ databases">
        <title>A novel Gemmatimonadota bacterium.</title>
        <authorList>
            <person name="Du Z.-J."/>
            <person name="Ye Y.-Q."/>
        </authorList>
    </citation>
    <scope>NUCLEOTIDE SEQUENCE [LARGE SCALE GENOMIC DNA]</scope>
    <source>
        <strain evidence="8 9">DH-20</strain>
    </source>
</reference>
<keyword evidence="6" id="KW-0479">Metal-binding</keyword>
<dbReference type="Pfam" id="PF03454">
    <property type="entry name" value="MoeA_C"/>
    <property type="match status" value="1"/>
</dbReference>
<dbReference type="RefSeq" id="WP_405280040.1">
    <property type="nucleotide sequence ID" value="NZ_JBBHLI010000003.1"/>
</dbReference>
<evidence type="ECO:0000256" key="6">
    <source>
        <dbReference type="RuleBase" id="RU365090"/>
    </source>
</evidence>
<gene>
    <name evidence="8" type="primary">glp</name>
    <name evidence="8" type="ORF">WI372_06590</name>
</gene>
<dbReference type="InterPro" id="IPR001453">
    <property type="entry name" value="MoaB/Mog_dom"/>
</dbReference>
<dbReference type="InterPro" id="IPR036688">
    <property type="entry name" value="MoeA_C_domain_IV_sf"/>
</dbReference>
<dbReference type="Pfam" id="PF03453">
    <property type="entry name" value="MoeA_N"/>
    <property type="match status" value="1"/>
</dbReference>
<dbReference type="SUPFAM" id="SSF63882">
    <property type="entry name" value="MoeA N-terminal region -like"/>
    <property type="match status" value="1"/>
</dbReference>
<dbReference type="EMBL" id="JBBHLI010000003">
    <property type="protein sequence ID" value="MEK9500639.1"/>
    <property type="molecule type" value="Genomic_DNA"/>
</dbReference>
<keyword evidence="6" id="KW-0460">Magnesium</keyword>
<proteinExistence type="inferred from homology"/>
<dbReference type="SUPFAM" id="SSF63867">
    <property type="entry name" value="MoeA C-terminal domain-like"/>
    <property type="match status" value="1"/>
</dbReference>
<evidence type="ECO:0000313" key="9">
    <source>
        <dbReference type="Proteomes" id="UP001484239"/>
    </source>
</evidence>
<dbReference type="PANTHER" id="PTHR10192">
    <property type="entry name" value="MOLYBDOPTERIN BIOSYNTHESIS PROTEIN"/>
    <property type="match status" value="1"/>
</dbReference>
<comment type="pathway">
    <text evidence="2 6">Cofactor biosynthesis; molybdopterin biosynthesis.</text>
</comment>
<comment type="cofactor">
    <cofactor evidence="6">
        <name>Mg(2+)</name>
        <dbReference type="ChEBI" id="CHEBI:18420"/>
    </cofactor>
</comment>
<dbReference type="Pfam" id="PF00994">
    <property type="entry name" value="MoCF_biosynth"/>
    <property type="match status" value="1"/>
</dbReference>
<protein>
    <recommendedName>
        <fullName evidence="6">Molybdopterin molybdenumtransferase</fullName>
        <ecNumber evidence="6">2.10.1.1</ecNumber>
    </recommendedName>
</protein>
<dbReference type="PANTHER" id="PTHR10192:SF5">
    <property type="entry name" value="GEPHYRIN"/>
    <property type="match status" value="1"/>
</dbReference>
<dbReference type="InterPro" id="IPR038987">
    <property type="entry name" value="MoeA-like"/>
</dbReference>
<dbReference type="EC" id="2.10.1.1" evidence="6"/>
<comment type="similarity">
    <text evidence="3 6">Belongs to the MoeA family.</text>
</comment>
<evidence type="ECO:0000256" key="3">
    <source>
        <dbReference type="ARBA" id="ARBA00010763"/>
    </source>
</evidence>
<evidence type="ECO:0000313" key="8">
    <source>
        <dbReference type="EMBL" id="MEK9500639.1"/>
    </source>
</evidence>
<dbReference type="Proteomes" id="UP001484239">
    <property type="component" value="Unassembled WGS sequence"/>
</dbReference>
<dbReference type="SMART" id="SM00852">
    <property type="entry name" value="MoCF_biosynth"/>
    <property type="match status" value="1"/>
</dbReference>
<comment type="catalytic activity">
    <reaction evidence="5">
        <text>adenylyl-molybdopterin + molybdate = Mo-molybdopterin + AMP + H(+)</text>
        <dbReference type="Rhea" id="RHEA:35047"/>
        <dbReference type="ChEBI" id="CHEBI:15378"/>
        <dbReference type="ChEBI" id="CHEBI:36264"/>
        <dbReference type="ChEBI" id="CHEBI:62727"/>
        <dbReference type="ChEBI" id="CHEBI:71302"/>
        <dbReference type="ChEBI" id="CHEBI:456215"/>
        <dbReference type="EC" id="2.10.1.1"/>
    </reaction>
</comment>
<sequence length="443" mass="46284">MTDRPEFEQRDADWLGVHEALERILGRHAPLPAVAVPLGEALGRTLAEAAIARARLPPWDNSAMDGYAVRSADLAGASETAPVELEVIGVARAGASELPEVGPGQACRIMTGAPLPPGADGVTRVEYTDGESGREGWVRIHSEGDAGRNVRPGGQDMERGDAVAPAGVRIDSGWTALLAAAGVDPVPVHRAPEVLIVTGGDELRSLDAFHDVVEGRAIPDTNAPMLAAAVRAAGGRPRVTGPARDDAADLRRHLAQARDADLVVTVGGASMGEADLLKRTFEEDGLEVDFWRVRMRPGSPMAFGHLPRPGGGPPLPLLSLPGNPASAFVTFQLFGHPLVRHLSGDPRPHRPVIAARAGERLGSTPRLCHFHRVVIDPAAPHDPLPTVRLAGHAGSGLVHSLGPAAGLAVVPEGIAAIEQGERVEVVLLRDTPGAHAPAFADAR</sequence>
<dbReference type="InterPro" id="IPR005110">
    <property type="entry name" value="MoeA_linker/N"/>
</dbReference>
<dbReference type="InterPro" id="IPR036425">
    <property type="entry name" value="MoaB/Mog-like_dom_sf"/>
</dbReference>
<accession>A0ABU9E7D9</accession>
<evidence type="ECO:0000256" key="2">
    <source>
        <dbReference type="ARBA" id="ARBA00005046"/>
    </source>
</evidence>
<keyword evidence="9" id="KW-1185">Reference proteome</keyword>
<dbReference type="InterPro" id="IPR036135">
    <property type="entry name" value="MoeA_linker/N_sf"/>
</dbReference>
<keyword evidence="6" id="KW-0808">Transferase</keyword>
<evidence type="ECO:0000256" key="1">
    <source>
        <dbReference type="ARBA" id="ARBA00002901"/>
    </source>
</evidence>
<dbReference type="NCBIfam" id="NF045515">
    <property type="entry name" value="Glp_gephyrin"/>
    <property type="match status" value="1"/>
</dbReference>
<dbReference type="Gene3D" id="3.90.105.10">
    <property type="entry name" value="Molybdopterin biosynthesis moea protein, domain 2"/>
    <property type="match status" value="1"/>
</dbReference>